<dbReference type="PATRIC" id="fig|1082933.3.peg.6105"/>
<reference evidence="2 3" key="1">
    <citation type="journal article" date="2012" name="J. Bacteriol.">
        <title>Draft Genome Sequence of Plant Growth-Promoting Rhizobium Mesorhizobium amorphae, Isolated from Zinc-Lead Mine Tailings.</title>
        <authorList>
            <person name="Hao X."/>
            <person name="Lin Y."/>
            <person name="Johnstone L."/>
            <person name="Baltrus D.A."/>
            <person name="Miller S.J."/>
            <person name="Wei G."/>
            <person name="Rensing C."/>
        </authorList>
    </citation>
    <scope>NUCLEOTIDE SEQUENCE [LARGE SCALE GENOMIC DNA]</scope>
    <source>
        <strain evidence="2 3">CCNWGS0123</strain>
    </source>
</reference>
<gene>
    <name evidence="2" type="ORF">MEA186_31451</name>
</gene>
<protein>
    <submittedName>
        <fullName evidence="2">Uncharacterized protein</fullName>
    </submittedName>
</protein>
<evidence type="ECO:0000313" key="2">
    <source>
        <dbReference type="EMBL" id="EHH04616.1"/>
    </source>
</evidence>
<keyword evidence="3" id="KW-1185">Reference proteome</keyword>
<proteinExistence type="predicted"/>
<evidence type="ECO:0000313" key="3">
    <source>
        <dbReference type="Proteomes" id="UP000002949"/>
    </source>
</evidence>
<sequence length="35" mass="3756">MAQDIETIGIADLFGPPSPERELTDAAMPRRAKAS</sequence>
<name>G6YJV6_9HYPH</name>
<dbReference type="AlphaFoldDB" id="G6YJV6"/>
<organism evidence="2 3">
    <name type="scientific">Mesorhizobium amorphae CCNWGS0123</name>
    <dbReference type="NCBI Taxonomy" id="1082933"/>
    <lineage>
        <taxon>Bacteria</taxon>
        <taxon>Pseudomonadati</taxon>
        <taxon>Pseudomonadota</taxon>
        <taxon>Alphaproteobacteria</taxon>
        <taxon>Hyphomicrobiales</taxon>
        <taxon>Phyllobacteriaceae</taxon>
        <taxon>Mesorhizobium</taxon>
    </lineage>
</organism>
<evidence type="ECO:0000256" key="1">
    <source>
        <dbReference type="SAM" id="MobiDB-lite"/>
    </source>
</evidence>
<feature type="region of interest" description="Disordered" evidence="1">
    <location>
        <begin position="1"/>
        <end position="35"/>
    </location>
</feature>
<accession>G6YJV6</accession>
<dbReference type="EMBL" id="AGSN01000222">
    <property type="protein sequence ID" value="EHH04616.1"/>
    <property type="molecule type" value="Genomic_DNA"/>
</dbReference>
<dbReference type="Proteomes" id="UP000002949">
    <property type="component" value="Unassembled WGS sequence"/>
</dbReference>